<dbReference type="Pfam" id="PF00445">
    <property type="entry name" value="Ribonuclease_T2"/>
    <property type="match status" value="1"/>
</dbReference>
<evidence type="ECO:0000256" key="1">
    <source>
        <dbReference type="ARBA" id="ARBA00007469"/>
    </source>
</evidence>
<evidence type="ECO:0000256" key="2">
    <source>
        <dbReference type="RuleBase" id="RU004328"/>
    </source>
</evidence>
<name>A0A084SMT3_9BACT</name>
<evidence type="ECO:0000313" key="4">
    <source>
        <dbReference type="EMBL" id="KFA89768.1"/>
    </source>
</evidence>
<dbReference type="GO" id="GO:0033897">
    <property type="term" value="F:ribonuclease T2 activity"/>
    <property type="evidence" value="ECO:0007669"/>
    <property type="project" value="InterPro"/>
</dbReference>
<evidence type="ECO:0000256" key="3">
    <source>
        <dbReference type="SAM" id="SignalP"/>
    </source>
</evidence>
<comment type="caution">
    <text evidence="4">The sequence shown here is derived from an EMBL/GenBank/DDBJ whole genome shotgun (WGS) entry which is preliminary data.</text>
</comment>
<dbReference type="EMBL" id="JPMI01000233">
    <property type="protein sequence ID" value="KFA89768.1"/>
    <property type="molecule type" value="Genomic_DNA"/>
</dbReference>
<comment type="similarity">
    <text evidence="1 2">Belongs to the RNase T2 family.</text>
</comment>
<dbReference type="InterPro" id="IPR001568">
    <property type="entry name" value="RNase_T2-like"/>
</dbReference>
<keyword evidence="3" id="KW-0732">Signal</keyword>
<proteinExistence type="inferred from homology"/>
<dbReference type="Proteomes" id="UP000028547">
    <property type="component" value="Unassembled WGS sequence"/>
</dbReference>
<dbReference type="RefSeq" id="WP_043404270.1">
    <property type="nucleotide sequence ID" value="NZ_JPMI01000233.1"/>
</dbReference>
<dbReference type="SUPFAM" id="SSF55895">
    <property type="entry name" value="Ribonuclease Rh-like"/>
    <property type="match status" value="1"/>
</dbReference>
<reference evidence="4 5" key="1">
    <citation type="submission" date="2014-07" db="EMBL/GenBank/DDBJ databases">
        <title>Draft Genome Sequence of Gephyronic Acid Producer, Cystobacter violaceus Strain Cb vi76.</title>
        <authorList>
            <person name="Stevens D.C."/>
            <person name="Young J."/>
            <person name="Carmichael R."/>
            <person name="Tan J."/>
            <person name="Taylor R.E."/>
        </authorList>
    </citation>
    <scope>NUCLEOTIDE SEQUENCE [LARGE SCALE GENOMIC DNA]</scope>
    <source>
        <strain evidence="4 5">Cb vi76</strain>
    </source>
</reference>
<dbReference type="InterPro" id="IPR036430">
    <property type="entry name" value="RNase_T2-like_sf"/>
</dbReference>
<dbReference type="AlphaFoldDB" id="A0A084SMT3"/>
<dbReference type="PROSITE" id="PS00531">
    <property type="entry name" value="RNASE_T2_2"/>
    <property type="match status" value="1"/>
</dbReference>
<organism evidence="4 5">
    <name type="scientific">Archangium violaceum Cb vi76</name>
    <dbReference type="NCBI Taxonomy" id="1406225"/>
    <lineage>
        <taxon>Bacteria</taxon>
        <taxon>Pseudomonadati</taxon>
        <taxon>Myxococcota</taxon>
        <taxon>Myxococcia</taxon>
        <taxon>Myxococcales</taxon>
        <taxon>Cystobacterineae</taxon>
        <taxon>Archangiaceae</taxon>
        <taxon>Archangium</taxon>
    </lineage>
</organism>
<dbReference type="PANTHER" id="PTHR11240">
    <property type="entry name" value="RIBONUCLEASE T2"/>
    <property type="match status" value="1"/>
</dbReference>
<protein>
    <submittedName>
        <fullName evidence="4">Uncharacterized protein</fullName>
    </submittedName>
</protein>
<dbReference type="GO" id="GO:0006401">
    <property type="term" value="P:RNA catabolic process"/>
    <property type="evidence" value="ECO:0007669"/>
    <property type="project" value="UniProtKB-ARBA"/>
</dbReference>
<dbReference type="PANTHER" id="PTHR11240:SF22">
    <property type="entry name" value="RIBONUCLEASE T2"/>
    <property type="match status" value="1"/>
</dbReference>
<dbReference type="InterPro" id="IPR018188">
    <property type="entry name" value="RNase_T2_His_AS_1"/>
</dbReference>
<evidence type="ECO:0000313" key="5">
    <source>
        <dbReference type="Proteomes" id="UP000028547"/>
    </source>
</evidence>
<feature type="signal peptide" evidence="3">
    <location>
        <begin position="1"/>
        <end position="25"/>
    </location>
</feature>
<feature type="chain" id="PRO_5001781513" evidence="3">
    <location>
        <begin position="26"/>
        <end position="341"/>
    </location>
</feature>
<dbReference type="Gene3D" id="3.90.730.10">
    <property type="entry name" value="Ribonuclease T2-like"/>
    <property type="match status" value="1"/>
</dbReference>
<dbReference type="InterPro" id="IPR033130">
    <property type="entry name" value="RNase_T2_His_AS_2"/>
</dbReference>
<dbReference type="GO" id="GO:0003723">
    <property type="term" value="F:RNA binding"/>
    <property type="evidence" value="ECO:0007669"/>
    <property type="project" value="InterPro"/>
</dbReference>
<sequence length="341" mass="37537">MTTRHPVPRRILALLVMSVSANALASVRAAGTFDAVRSCEAFKSFKKGTNPGFVRLEPGQTYAIEELNEKDWDWIRINVPDVKDSSRWVSKECGVAQLIPGEPAPSEPGVTPQPGVTPGGRAECNTANTYDSNVLALSWQPGFCEHAQFHGMKPECEALESGDISISHLTIHGLWPNKRACGTRYGSCRGSALALSEDTVAEVSPWMPNLMFETDFATHEWDKHGTCQAKQDDEYFLTIKQLTELVDRSVIGELIRSNIGKGMSVNDFFATVRRELGPEVEQRIQLLCAGGRFLQEIRLSLPRDIVPGPDIAKMVQGAPRIGPKTSKCNTDTIIIERSGRD</sequence>
<dbReference type="PROSITE" id="PS00530">
    <property type="entry name" value="RNASE_T2_1"/>
    <property type="match status" value="1"/>
</dbReference>
<accession>A0A084SMT3</accession>
<gene>
    <name evidence="4" type="ORF">Q664_33365</name>
</gene>